<gene>
    <name evidence="2" type="ORF">GLOTRDRAFT_134391</name>
</gene>
<dbReference type="AlphaFoldDB" id="S7R6H5"/>
<dbReference type="GeneID" id="19303026"/>
<keyword evidence="3" id="KW-1185">Reference proteome</keyword>
<dbReference type="Proteomes" id="UP000030669">
    <property type="component" value="Unassembled WGS sequence"/>
</dbReference>
<feature type="compositionally biased region" description="Low complexity" evidence="1">
    <location>
        <begin position="322"/>
        <end position="333"/>
    </location>
</feature>
<reference evidence="2 3" key="1">
    <citation type="journal article" date="2012" name="Science">
        <title>The Paleozoic origin of enzymatic lignin decomposition reconstructed from 31 fungal genomes.</title>
        <authorList>
            <person name="Floudas D."/>
            <person name="Binder M."/>
            <person name="Riley R."/>
            <person name="Barry K."/>
            <person name="Blanchette R.A."/>
            <person name="Henrissat B."/>
            <person name="Martinez A.T."/>
            <person name="Otillar R."/>
            <person name="Spatafora J.W."/>
            <person name="Yadav J.S."/>
            <person name="Aerts A."/>
            <person name="Benoit I."/>
            <person name="Boyd A."/>
            <person name="Carlson A."/>
            <person name="Copeland A."/>
            <person name="Coutinho P.M."/>
            <person name="de Vries R.P."/>
            <person name="Ferreira P."/>
            <person name="Findley K."/>
            <person name="Foster B."/>
            <person name="Gaskell J."/>
            <person name="Glotzer D."/>
            <person name="Gorecki P."/>
            <person name="Heitman J."/>
            <person name="Hesse C."/>
            <person name="Hori C."/>
            <person name="Igarashi K."/>
            <person name="Jurgens J.A."/>
            <person name="Kallen N."/>
            <person name="Kersten P."/>
            <person name="Kohler A."/>
            <person name="Kuees U."/>
            <person name="Kumar T.K.A."/>
            <person name="Kuo A."/>
            <person name="LaButti K."/>
            <person name="Larrondo L.F."/>
            <person name="Lindquist E."/>
            <person name="Ling A."/>
            <person name="Lombard V."/>
            <person name="Lucas S."/>
            <person name="Lundell T."/>
            <person name="Martin R."/>
            <person name="McLaughlin D.J."/>
            <person name="Morgenstern I."/>
            <person name="Morin E."/>
            <person name="Murat C."/>
            <person name="Nagy L.G."/>
            <person name="Nolan M."/>
            <person name="Ohm R.A."/>
            <person name="Patyshakuliyeva A."/>
            <person name="Rokas A."/>
            <person name="Ruiz-Duenas F.J."/>
            <person name="Sabat G."/>
            <person name="Salamov A."/>
            <person name="Samejima M."/>
            <person name="Schmutz J."/>
            <person name="Slot J.C."/>
            <person name="St John F."/>
            <person name="Stenlid J."/>
            <person name="Sun H."/>
            <person name="Sun S."/>
            <person name="Syed K."/>
            <person name="Tsang A."/>
            <person name="Wiebenga A."/>
            <person name="Young D."/>
            <person name="Pisabarro A."/>
            <person name="Eastwood D.C."/>
            <person name="Martin F."/>
            <person name="Cullen D."/>
            <person name="Grigoriev I.V."/>
            <person name="Hibbett D.S."/>
        </authorList>
    </citation>
    <scope>NUCLEOTIDE SEQUENCE [LARGE SCALE GENOMIC DNA]</scope>
    <source>
        <strain evidence="2 3">ATCC 11539</strain>
    </source>
</reference>
<feature type="compositionally biased region" description="Pro residues" evidence="1">
    <location>
        <begin position="381"/>
        <end position="399"/>
    </location>
</feature>
<dbReference type="HOGENOM" id="CLU_477386_0_0_1"/>
<dbReference type="RefSeq" id="XP_007871573.1">
    <property type="nucleotide sequence ID" value="XM_007873382.1"/>
</dbReference>
<evidence type="ECO:0000313" key="3">
    <source>
        <dbReference type="Proteomes" id="UP000030669"/>
    </source>
</evidence>
<evidence type="ECO:0000313" key="2">
    <source>
        <dbReference type="EMBL" id="EPQ49970.1"/>
    </source>
</evidence>
<feature type="compositionally biased region" description="Polar residues" evidence="1">
    <location>
        <begin position="461"/>
        <end position="488"/>
    </location>
</feature>
<feature type="compositionally biased region" description="Basic and acidic residues" evidence="1">
    <location>
        <begin position="354"/>
        <end position="363"/>
    </location>
</feature>
<dbReference type="EMBL" id="KB469438">
    <property type="protein sequence ID" value="EPQ49970.1"/>
    <property type="molecule type" value="Genomic_DNA"/>
</dbReference>
<accession>S7R6H5</accession>
<evidence type="ECO:0000256" key="1">
    <source>
        <dbReference type="SAM" id="MobiDB-lite"/>
    </source>
</evidence>
<feature type="compositionally biased region" description="Acidic residues" evidence="1">
    <location>
        <begin position="505"/>
        <end position="553"/>
    </location>
</feature>
<dbReference type="KEGG" id="gtr:GLOTRDRAFT_134391"/>
<organism evidence="2 3">
    <name type="scientific">Gloeophyllum trabeum (strain ATCC 11539 / FP-39264 / Madison 617)</name>
    <name type="common">Brown rot fungus</name>
    <dbReference type="NCBI Taxonomy" id="670483"/>
    <lineage>
        <taxon>Eukaryota</taxon>
        <taxon>Fungi</taxon>
        <taxon>Dikarya</taxon>
        <taxon>Basidiomycota</taxon>
        <taxon>Agaricomycotina</taxon>
        <taxon>Agaricomycetes</taxon>
        <taxon>Gloeophyllales</taxon>
        <taxon>Gloeophyllaceae</taxon>
        <taxon>Gloeophyllum</taxon>
    </lineage>
</organism>
<protein>
    <submittedName>
        <fullName evidence="2">Uncharacterized protein</fullName>
    </submittedName>
</protein>
<feature type="compositionally biased region" description="Polar residues" evidence="1">
    <location>
        <begin position="409"/>
        <end position="421"/>
    </location>
</feature>
<sequence length="571" mass="62278">MALRLRLTVDFNKDIVPKFFWFLLSLRSKALVTAEDALVLDRNIIFSQVPKKNKDSSLTPLITNLAKHIQKPTEVARPPSVSDLALRFATGTMWGRSFDDPSKKVSLDLAECRSVAYFAIARADIVEKYRPRLLKAHPILRYLRRQIRDFIRREANSPDWDFIDGYRDVDVPDDFDPAPSKTAADMDTRLASTQFIEKNFNALYKSIVGNPLLANIIIAGNEPVGARQPMPTQIAEMTKAFLDHVLYSASYLSKLTTPGTRPEWPIQWDHDTQSTIRLRFPPDLHPFPADLVIADASSQDASPSTSAPAVSSSTTRQRRATRATAAADSAGATGKRPTARPAGRMASTVSAKGKGKEKEKEIIPEEEEDSDRPVTPDFVTNPPPPRRSPPQRPPSPPPVTEQSGKRPRGNTSSSVGSNPATKLSPRAAKRFRENTSINISDDDDDDNDGLVRPGSLLTFVPGSSQTLPPDSSLPSTQPAAMSQGQLTQHLGGYGEDESAHNDNAENADDREDGEIVDDGEVSEDGEVGEDGEDGDEDGDGDDDDDDGDGDGEVDPLAMDVLEKSEGVQLDG</sequence>
<name>S7R6H5_GLOTA</name>
<proteinExistence type="predicted"/>
<feature type="compositionally biased region" description="Low complexity" evidence="1">
    <location>
        <begin position="301"/>
        <end position="315"/>
    </location>
</feature>
<feature type="region of interest" description="Disordered" evidence="1">
    <location>
        <begin position="297"/>
        <end position="556"/>
    </location>
</feature>